<dbReference type="HOGENOM" id="CLU_1820792_0_0_1"/>
<keyword evidence="2" id="KW-1185">Reference proteome</keyword>
<dbReference type="STRING" id="4555.K3ZND1"/>
<dbReference type="AlphaFoldDB" id="K3ZND1"/>
<organism evidence="1 2">
    <name type="scientific">Setaria italica</name>
    <name type="common">Foxtail millet</name>
    <name type="synonym">Panicum italicum</name>
    <dbReference type="NCBI Taxonomy" id="4555"/>
    <lineage>
        <taxon>Eukaryota</taxon>
        <taxon>Viridiplantae</taxon>
        <taxon>Streptophyta</taxon>
        <taxon>Embryophyta</taxon>
        <taxon>Tracheophyta</taxon>
        <taxon>Spermatophyta</taxon>
        <taxon>Magnoliopsida</taxon>
        <taxon>Liliopsida</taxon>
        <taxon>Poales</taxon>
        <taxon>Poaceae</taxon>
        <taxon>PACMAD clade</taxon>
        <taxon>Panicoideae</taxon>
        <taxon>Panicodae</taxon>
        <taxon>Paniceae</taxon>
        <taxon>Cenchrinae</taxon>
        <taxon>Setaria</taxon>
    </lineage>
</organism>
<evidence type="ECO:0000313" key="2">
    <source>
        <dbReference type="Proteomes" id="UP000004995"/>
    </source>
</evidence>
<dbReference type="InParanoid" id="K3ZND1"/>
<dbReference type="Proteomes" id="UP000004995">
    <property type="component" value="Unassembled WGS sequence"/>
</dbReference>
<dbReference type="Gramene" id="KQK95026">
    <property type="protein sequence ID" value="KQK95026"/>
    <property type="gene ID" value="SETIT_028106mg"/>
</dbReference>
<evidence type="ECO:0000313" key="1">
    <source>
        <dbReference type="EnsemblPlants" id="KQK95026"/>
    </source>
</evidence>
<dbReference type="EnsemblPlants" id="KQK95026">
    <property type="protein sequence ID" value="KQK95026"/>
    <property type="gene ID" value="SETIT_028106mg"/>
</dbReference>
<reference evidence="2" key="1">
    <citation type="journal article" date="2012" name="Nat. Biotechnol.">
        <title>Reference genome sequence of the model plant Setaria.</title>
        <authorList>
            <person name="Bennetzen J.L."/>
            <person name="Schmutz J."/>
            <person name="Wang H."/>
            <person name="Percifield R."/>
            <person name="Hawkins J."/>
            <person name="Pontaroli A.C."/>
            <person name="Estep M."/>
            <person name="Feng L."/>
            <person name="Vaughn J.N."/>
            <person name="Grimwood J."/>
            <person name="Jenkins J."/>
            <person name="Barry K."/>
            <person name="Lindquist E."/>
            <person name="Hellsten U."/>
            <person name="Deshpande S."/>
            <person name="Wang X."/>
            <person name="Wu X."/>
            <person name="Mitros T."/>
            <person name="Triplett J."/>
            <person name="Yang X."/>
            <person name="Ye C.Y."/>
            <person name="Mauro-Herrera M."/>
            <person name="Wang L."/>
            <person name="Li P."/>
            <person name="Sharma M."/>
            <person name="Sharma R."/>
            <person name="Ronald P.C."/>
            <person name="Panaud O."/>
            <person name="Kellogg E.A."/>
            <person name="Brutnell T.P."/>
            <person name="Doust A.N."/>
            <person name="Tuskan G.A."/>
            <person name="Rokhsar D."/>
            <person name="Devos K.M."/>
        </authorList>
    </citation>
    <scope>NUCLEOTIDE SEQUENCE [LARGE SCALE GENOMIC DNA]</scope>
    <source>
        <strain evidence="2">cv. Yugu1</strain>
    </source>
</reference>
<reference evidence="1" key="2">
    <citation type="submission" date="2018-08" db="UniProtKB">
        <authorList>
            <consortium name="EnsemblPlants"/>
        </authorList>
    </citation>
    <scope>IDENTIFICATION</scope>
    <source>
        <strain evidence="1">Yugu1</strain>
    </source>
</reference>
<dbReference type="EMBL" id="AGNK02005056">
    <property type="status" value="NOT_ANNOTATED_CDS"/>
    <property type="molecule type" value="Genomic_DNA"/>
</dbReference>
<accession>K3ZND1</accession>
<name>K3ZND1_SETIT</name>
<protein>
    <submittedName>
        <fullName evidence="1">Uncharacterized protein</fullName>
    </submittedName>
</protein>
<sequence>CDPAYGLAELFRERQDYDDDVALSYAKLCQSRAEELLGKKDKEICEICFLHRGLVRCFDRETGLEDHCKKKHQGGYLCKRKGCVVRSKTLREAGLHFLYLHEQGDRDCLVGFLMVLYVRLAFLQTGGACSWTSTATPDDLIR</sequence>
<proteinExistence type="predicted"/>